<feature type="transmembrane region" description="Helical" evidence="1">
    <location>
        <begin position="378"/>
        <end position="410"/>
    </location>
</feature>
<sequence length="712" mass="82653">MPKLEVIIFFYSSQIYHFFRIFAYYNSIFHYIMKQFRFALSLRKSTIFKTFLFLAALILIVQVFPKKAKFKYEFQKGKPWQHETLYAPFDFSLKKSDEQITAEKRAIEEKSVVYYKKDTTVFQISQVKFDDRKNQYFRNISQEKKEKLFSKGADFLKFAYQNGVMISSEYVKGSNLTMIQHNNEVCELPIEQVFFLDELNAKIHDFFEENEYANFTDAYYDLFFEVLQPDIKIDQNFTQKALEENLKEIVYTRGWIKQGQLIIAKGEMIEGEKLNALNSLQAEYQSENWNQSNYYWSLLGYYVLVGMVLFLMGLYLRIYERKIFKNNTKISVILFSVLSIILLVSFIAHRFPDYIYLVPVGIIVLILKSFFDLRTVIFVFIVTVLLLGFVAPNSFQFIVIQIIAALTIIITPKGLHYRLNSFVSAALITGTYLITYIAFHFITEGSYQNIDISLLTLFILNGIGILFSQPLTYIYEKVFGLVSDVSLLELSDTNSKLLRELSDKAPGTFQHSMQVANLAEAAAAKIGGNTLLVRVGALYHDIGKMLNPIYFIENQKTSINPHDKLSPLQSAKIIINHVTDGVELARKNKLPKRVIDFIRSHHGTTLTYYFYKKEQELNPDCQEADFRYPGPAPFSKETAILMMADSVEAATKSLKNPTYQMIDEFVDKIIKKQLDENQFANADITLREIEKVKQVFKNKLTNIYHVRIAYPE</sequence>
<dbReference type="PANTHER" id="PTHR36442:SF1">
    <property type="entry name" value="CYCLIC-DI-AMP PHOSPHODIESTERASE PGPH"/>
    <property type="match status" value="1"/>
</dbReference>
<feature type="transmembrane region" description="Helical" evidence="1">
    <location>
        <begin position="454"/>
        <end position="475"/>
    </location>
</feature>
<dbReference type="CDD" id="cd00077">
    <property type="entry name" value="HDc"/>
    <property type="match status" value="1"/>
</dbReference>
<proteinExistence type="predicted"/>
<protein>
    <recommendedName>
        <fullName evidence="2">HD/PDEase domain-containing protein</fullName>
    </recommendedName>
</protein>
<keyword evidence="1" id="KW-0472">Membrane</keyword>
<dbReference type="STRING" id="1848903.CCAND38_470003"/>
<feature type="transmembrane region" description="Helical" evidence="1">
    <location>
        <begin position="422"/>
        <end position="442"/>
    </location>
</feature>
<evidence type="ECO:0000256" key="1">
    <source>
        <dbReference type="SAM" id="Phobius"/>
    </source>
</evidence>
<organism evidence="3 4">
    <name type="scientific">Capnocytophaga canis</name>
    <dbReference type="NCBI Taxonomy" id="1848903"/>
    <lineage>
        <taxon>Bacteria</taxon>
        <taxon>Pseudomonadati</taxon>
        <taxon>Bacteroidota</taxon>
        <taxon>Flavobacteriia</taxon>
        <taxon>Flavobacteriales</taxon>
        <taxon>Flavobacteriaceae</taxon>
        <taxon>Capnocytophaga</taxon>
    </lineage>
</organism>
<accession>A0A0B7IRX5</accession>
<name>A0A0B7IRX5_9FLAO</name>
<dbReference type="InterPro" id="IPR003607">
    <property type="entry name" value="HD/PDEase_dom"/>
</dbReference>
<evidence type="ECO:0000313" key="4">
    <source>
        <dbReference type="Proteomes" id="UP000038200"/>
    </source>
</evidence>
<dbReference type="Proteomes" id="UP000038200">
    <property type="component" value="Unassembled WGS sequence"/>
</dbReference>
<dbReference type="InterPro" id="IPR011621">
    <property type="entry name" value="Metal-dep_PHydrolase_7TM_intra"/>
</dbReference>
<dbReference type="InterPro" id="IPR006674">
    <property type="entry name" value="HD_domain"/>
</dbReference>
<evidence type="ECO:0000313" key="3">
    <source>
        <dbReference type="EMBL" id="CEN54585.1"/>
    </source>
</evidence>
<dbReference type="Pfam" id="PF01966">
    <property type="entry name" value="HD"/>
    <property type="match status" value="1"/>
</dbReference>
<dbReference type="Pfam" id="PF07697">
    <property type="entry name" value="7TMR-HDED"/>
    <property type="match status" value="1"/>
</dbReference>
<feature type="transmembrane region" description="Helical" evidence="1">
    <location>
        <begin position="294"/>
        <end position="318"/>
    </location>
</feature>
<feature type="transmembrane region" description="Helical" evidence="1">
    <location>
        <begin position="330"/>
        <end position="348"/>
    </location>
</feature>
<dbReference type="InterPro" id="IPR006675">
    <property type="entry name" value="HDIG_dom"/>
</dbReference>
<gene>
    <name evidence="3" type="ORF">CCAND93_980002</name>
</gene>
<feature type="transmembrane region" description="Helical" evidence="1">
    <location>
        <begin position="354"/>
        <end position="371"/>
    </location>
</feature>
<dbReference type="EMBL" id="CDOL01000292">
    <property type="protein sequence ID" value="CEN54585.1"/>
    <property type="molecule type" value="Genomic_DNA"/>
</dbReference>
<dbReference type="NCBIfam" id="TIGR00277">
    <property type="entry name" value="HDIG"/>
    <property type="match status" value="1"/>
</dbReference>
<evidence type="ECO:0000259" key="2">
    <source>
        <dbReference type="SMART" id="SM00471"/>
    </source>
</evidence>
<dbReference type="Gene3D" id="1.10.3210.10">
    <property type="entry name" value="Hypothetical protein af1432"/>
    <property type="match status" value="1"/>
</dbReference>
<dbReference type="SUPFAM" id="SSF109604">
    <property type="entry name" value="HD-domain/PDEase-like"/>
    <property type="match status" value="1"/>
</dbReference>
<reference evidence="3 4" key="1">
    <citation type="submission" date="2015-01" db="EMBL/GenBank/DDBJ databases">
        <authorList>
            <person name="Xiang T."/>
            <person name="Song Y."/>
            <person name="Huang L."/>
            <person name="Wang B."/>
            <person name="Wu P."/>
        </authorList>
    </citation>
    <scope>NUCLEOTIDE SEQUENCE [LARGE SCALE GENOMIC DNA]</scope>
    <source>
        <strain evidence="3 4">CcD93</strain>
    </source>
</reference>
<dbReference type="Pfam" id="PF07698">
    <property type="entry name" value="7TM-7TMR_HD"/>
    <property type="match status" value="1"/>
</dbReference>
<dbReference type="InterPro" id="IPR052722">
    <property type="entry name" value="PgpH_phosphodiesterase"/>
</dbReference>
<dbReference type="SMART" id="SM00471">
    <property type="entry name" value="HDc"/>
    <property type="match status" value="1"/>
</dbReference>
<feature type="domain" description="HD/PDEase" evidence="2">
    <location>
        <begin position="504"/>
        <end position="659"/>
    </location>
</feature>
<dbReference type="AlphaFoldDB" id="A0A0B7IRX5"/>
<dbReference type="InterPro" id="IPR011624">
    <property type="entry name" value="Metal-dep_PHydrolase_7TM_extra"/>
</dbReference>
<keyword evidence="1" id="KW-1133">Transmembrane helix</keyword>
<keyword evidence="1" id="KW-0812">Transmembrane</keyword>
<feature type="transmembrane region" description="Helical" evidence="1">
    <location>
        <begin position="46"/>
        <end position="64"/>
    </location>
</feature>
<dbReference type="PANTHER" id="PTHR36442">
    <property type="entry name" value="CYCLIC-DI-AMP PHOSPHODIESTERASE PGPH"/>
    <property type="match status" value="1"/>
</dbReference>